<evidence type="ECO:0000313" key="2">
    <source>
        <dbReference type="Proteomes" id="UP000054172"/>
    </source>
</evidence>
<name>A0A0Q4B6F8_9BACT</name>
<reference evidence="1" key="1">
    <citation type="submission" date="2015-08" db="EMBL/GenBank/DDBJ databases">
        <title>Candidatus Bacteriodes Periocalifornicus.</title>
        <authorList>
            <person name="McLean J.S."/>
            <person name="Kelley S."/>
        </authorList>
    </citation>
    <scope>NUCLEOTIDE SEQUENCE [LARGE SCALE GENOMIC DNA]</scope>
    <source>
        <strain evidence="1">12B</strain>
    </source>
</reference>
<evidence type="ECO:0008006" key="3">
    <source>
        <dbReference type="Google" id="ProtNLM"/>
    </source>
</evidence>
<dbReference type="Proteomes" id="UP000054172">
    <property type="component" value="Unassembled WGS sequence"/>
</dbReference>
<dbReference type="STRING" id="1702214.AL399_06990"/>
<evidence type="ECO:0000313" key="1">
    <source>
        <dbReference type="EMBL" id="KQM08493.1"/>
    </source>
</evidence>
<dbReference type="Gene3D" id="3.40.50.2000">
    <property type="entry name" value="Glycogen Phosphorylase B"/>
    <property type="match status" value="1"/>
</dbReference>
<proteinExistence type="predicted"/>
<gene>
    <name evidence="1" type="ORF">AL399_06990</name>
</gene>
<organism evidence="1 2">
    <name type="scientific">Candidatus [Bacteroides] periocalifornicus</name>
    <dbReference type="NCBI Taxonomy" id="1702214"/>
    <lineage>
        <taxon>Bacteria</taxon>
        <taxon>Pseudomonadati</taxon>
        <taxon>Bacteroidota</taxon>
    </lineage>
</organism>
<dbReference type="AlphaFoldDB" id="A0A0Q4B6F8"/>
<sequence length="297" mass="33258">MYVDSTRKELGLLSTQDLKKCQVQIRRWVENLRVVCQALSAVDFVVVDSYRVDQPMVDLLESQAGNLLFIDDFHHFHYRNAWVVDWSLGLEQHPPTGWRGYPKALLGLSYAVLRPAFCNPLPPREIGVLREVFVTLGGGETSSHFAYLATRLAQSFPDLQFYATSLEQSKAPVDLPNLTYVGRLDSSAMRMRMREADLVVCGLGQTAYEVLSQATPIIPIALVDNQAGDIAAWRAAHFAPFVLRGEAPELFALLHNAIEAMRSEEVRAEISACMRTLALREGVARLMTRIGIILPHH</sequence>
<dbReference type="PATRIC" id="fig|1702214.3.peg.887"/>
<dbReference type="EMBL" id="LIIK01000035">
    <property type="protein sequence ID" value="KQM08493.1"/>
    <property type="molecule type" value="Genomic_DNA"/>
</dbReference>
<dbReference type="Gene3D" id="3.40.50.11190">
    <property type="match status" value="1"/>
</dbReference>
<accession>A0A0Q4B6F8</accession>
<keyword evidence="2" id="KW-1185">Reference proteome</keyword>
<protein>
    <recommendedName>
        <fullName evidence="3">Glycosyl transferase family 28 C-terminal domain-containing protein</fullName>
    </recommendedName>
</protein>
<comment type="caution">
    <text evidence="1">The sequence shown here is derived from an EMBL/GenBank/DDBJ whole genome shotgun (WGS) entry which is preliminary data.</text>
</comment>